<protein>
    <submittedName>
        <fullName evidence="2">Paraquat-inducible protein A</fullName>
    </submittedName>
</protein>
<dbReference type="AlphaFoldDB" id="A0AA42B862"/>
<proteinExistence type="predicted"/>
<evidence type="ECO:0000313" key="3">
    <source>
        <dbReference type="Proteomes" id="UP001165393"/>
    </source>
</evidence>
<reference evidence="2 3" key="1">
    <citation type="journal article" date="2013" name="Antonie Van Leeuwenhoek">
        <title>Echinimonas agarilytica gen. nov., sp. nov., a new gammaproteobacterium isolated from the sea urchin Strongylocentrotus intermedius.</title>
        <authorList>
            <person name="Nedashkovskaya O.I."/>
            <person name="Stenkova A.M."/>
            <person name="Zhukova N.V."/>
            <person name="Van Trappen S."/>
            <person name="Lee J.S."/>
            <person name="Kim S.B."/>
        </authorList>
    </citation>
    <scope>NUCLEOTIDE SEQUENCE [LARGE SCALE GENOMIC DNA]</scope>
    <source>
        <strain evidence="2 3">KMM 6351</strain>
    </source>
</reference>
<dbReference type="InterPro" id="IPR007498">
    <property type="entry name" value="PqiA-like"/>
</dbReference>
<dbReference type="EMBL" id="JAMQGP010000003">
    <property type="protein sequence ID" value="MCM2679976.1"/>
    <property type="molecule type" value="Genomic_DNA"/>
</dbReference>
<evidence type="ECO:0000313" key="2">
    <source>
        <dbReference type="EMBL" id="MCM2679976.1"/>
    </source>
</evidence>
<organism evidence="2 3">
    <name type="scientific">Echinimonas agarilytica</name>
    <dbReference type="NCBI Taxonomy" id="1215918"/>
    <lineage>
        <taxon>Bacteria</taxon>
        <taxon>Pseudomonadati</taxon>
        <taxon>Pseudomonadota</taxon>
        <taxon>Gammaproteobacteria</taxon>
        <taxon>Alteromonadales</taxon>
        <taxon>Echinimonadaceae</taxon>
        <taxon>Echinimonas</taxon>
    </lineage>
</organism>
<gene>
    <name evidence="2" type="ORF">NAF29_09890</name>
</gene>
<keyword evidence="1" id="KW-1133">Transmembrane helix</keyword>
<name>A0AA42B862_9GAMM</name>
<sequence length="205" mass="23259">MAKPHMVACTDCDLLVSLLEVPPHNDANCPRCGKRIFSHSPFKLDGLFALAFTGFILWFPSNFLPLITIRLFNQELSTTIWGAGLTLIDGGFWFVGSLVIFAGAVAPLVTMGCLIALLYGYKRQWAPSTLVVLMKIMNRIRKWAMLEIYLISFLVAVFKLKDYADIYFGLGLVSYVFMFAVLIALAQQFNRHYMWHLIEQRQSHG</sequence>
<keyword evidence="3" id="KW-1185">Reference proteome</keyword>
<dbReference type="Proteomes" id="UP001165393">
    <property type="component" value="Unassembled WGS sequence"/>
</dbReference>
<feature type="transmembrane region" description="Helical" evidence="1">
    <location>
        <begin position="47"/>
        <end position="72"/>
    </location>
</feature>
<feature type="transmembrane region" description="Helical" evidence="1">
    <location>
        <begin position="142"/>
        <end position="160"/>
    </location>
</feature>
<keyword evidence="1" id="KW-0472">Membrane</keyword>
<feature type="transmembrane region" description="Helical" evidence="1">
    <location>
        <begin position="166"/>
        <end position="186"/>
    </location>
</feature>
<keyword evidence="1" id="KW-0812">Transmembrane</keyword>
<evidence type="ECO:0000256" key="1">
    <source>
        <dbReference type="SAM" id="Phobius"/>
    </source>
</evidence>
<dbReference type="RefSeq" id="WP_251261385.1">
    <property type="nucleotide sequence ID" value="NZ_JAMQGP010000003.1"/>
</dbReference>
<accession>A0AA42B862</accession>
<dbReference type="Pfam" id="PF04403">
    <property type="entry name" value="PqiA"/>
    <property type="match status" value="1"/>
</dbReference>
<feature type="transmembrane region" description="Helical" evidence="1">
    <location>
        <begin position="92"/>
        <end position="121"/>
    </location>
</feature>
<comment type="caution">
    <text evidence="2">The sequence shown here is derived from an EMBL/GenBank/DDBJ whole genome shotgun (WGS) entry which is preliminary data.</text>
</comment>